<dbReference type="InterPro" id="IPR020583">
    <property type="entry name" value="Inositol_monoP_metal-BS"/>
</dbReference>
<evidence type="ECO:0000256" key="3">
    <source>
        <dbReference type="ARBA" id="ARBA00022723"/>
    </source>
</evidence>
<evidence type="ECO:0000256" key="4">
    <source>
        <dbReference type="ARBA" id="ARBA00022801"/>
    </source>
</evidence>
<dbReference type="PANTHER" id="PTHR43200">
    <property type="entry name" value="PHOSPHATASE"/>
    <property type="match status" value="1"/>
</dbReference>
<dbReference type="PANTHER" id="PTHR43200:SF6">
    <property type="entry name" value="3'(2'),5'-BISPHOSPHATE NUCLEOTIDASE"/>
    <property type="match status" value="1"/>
</dbReference>
<dbReference type="EMBL" id="CAJNOQ010001858">
    <property type="protein sequence ID" value="CAF0923652.1"/>
    <property type="molecule type" value="Genomic_DNA"/>
</dbReference>
<evidence type="ECO:0000256" key="7">
    <source>
        <dbReference type="SAM" id="Phobius"/>
    </source>
</evidence>
<feature type="binding site" evidence="6">
    <location>
        <position position="94"/>
    </location>
    <ligand>
        <name>Mg(2+)</name>
        <dbReference type="ChEBI" id="CHEBI:18420"/>
        <label>1</label>
        <note>catalytic</note>
    </ligand>
</feature>
<comment type="similarity">
    <text evidence="2">Belongs to the inositol monophosphatase superfamily.</text>
</comment>
<dbReference type="Proteomes" id="UP000663829">
    <property type="component" value="Unassembled WGS sequence"/>
</dbReference>
<feature type="binding site" evidence="6">
    <location>
        <position position="91"/>
    </location>
    <ligand>
        <name>Mg(2+)</name>
        <dbReference type="ChEBI" id="CHEBI:18420"/>
        <label>1</label>
        <note>catalytic</note>
    </ligand>
</feature>
<evidence type="ECO:0000256" key="1">
    <source>
        <dbReference type="ARBA" id="ARBA00001946"/>
    </source>
</evidence>
<evidence type="ECO:0000256" key="6">
    <source>
        <dbReference type="PIRSR" id="PIRSR600760-2"/>
    </source>
</evidence>
<dbReference type="GO" id="GO:0008441">
    <property type="term" value="F:3'(2'),5'-bisphosphate nucleotidase activity"/>
    <property type="evidence" value="ECO:0007669"/>
    <property type="project" value="TreeGrafter"/>
</dbReference>
<accession>A0A814B5V4</accession>
<gene>
    <name evidence="8" type="ORF">GPM918_LOCUS9795</name>
    <name evidence="9" type="ORF">SRO942_LOCUS9796</name>
</gene>
<dbReference type="OrthoDB" id="10254945at2759"/>
<dbReference type="AlphaFoldDB" id="A0A814B5V4"/>
<protein>
    <submittedName>
        <fullName evidence="8">Uncharacterized protein</fullName>
    </submittedName>
</protein>
<keyword evidence="7" id="KW-0812">Transmembrane</keyword>
<evidence type="ECO:0000256" key="5">
    <source>
        <dbReference type="ARBA" id="ARBA00022842"/>
    </source>
</evidence>
<keyword evidence="7" id="KW-1133">Transmembrane helix</keyword>
<keyword evidence="10" id="KW-1185">Reference proteome</keyword>
<dbReference type="Proteomes" id="UP000681722">
    <property type="component" value="Unassembled WGS sequence"/>
</dbReference>
<dbReference type="InterPro" id="IPR051090">
    <property type="entry name" value="Inositol_monoP_superfamily"/>
</dbReference>
<feature type="transmembrane region" description="Helical" evidence="7">
    <location>
        <begin position="105"/>
        <end position="128"/>
    </location>
</feature>
<evidence type="ECO:0000313" key="8">
    <source>
        <dbReference type="EMBL" id="CAF0923652.1"/>
    </source>
</evidence>
<comment type="cofactor">
    <cofactor evidence="1 6">
        <name>Mg(2+)</name>
        <dbReference type="ChEBI" id="CHEBI:18420"/>
    </cofactor>
</comment>
<dbReference type="PROSITE" id="PS00629">
    <property type="entry name" value="IMP_1"/>
    <property type="match status" value="1"/>
</dbReference>
<dbReference type="Gene3D" id="3.30.540.10">
    <property type="entry name" value="Fructose-1,6-Bisphosphatase, subunit A, domain 1"/>
    <property type="match status" value="1"/>
</dbReference>
<dbReference type="SUPFAM" id="SSF56655">
    <property type="entry name" value="Carbohydrate phosphatase"/>
    <property type="match status" value="1"/>
</dbReference>
<comment type="caution">
    <text evidence="8">The sequence shown here is derived from an EMBL/GenBank/DDBJ whole genome shotgun (WGS) entry which is preliminary data.</text>
</comment>
<sequence>METRKETSKTTTNKFSHGVYWHYLQELLAMISDDRIIAEESAGNVNEMREQCRLITHYVQQQCQDTISDENVLRWIDYGRGNIAHRYWTLDPIDGTKGYLRGDQYAIALALVFGGQIVIGIIACPALDEGIIFWAVRSHGAYRQDIEQQTYLILIKMMLIGVICRGYPVFINHNL</sequence>
<feature type="binding site" evidence="6">
    <location>
        <position position="93"/>
    </location>
    <ligand>
        <name>Mg(2+)</name>
        <dbReference type="ChEBI" id="CHEBI:18420"/>
        <label>2</label>
    </ligand>
</feature>
<feature type="transmembrane region" description="Helical" evidence="7">
    <location>
        <begin position="148"/>
        <end position="170"/>
    </location>
</feature>
<evidence type="ECO:0000313" key="9">
    <source>
        <dbReference type="EMBL" id="CAF3702630.1"/>
    </source>
</evidence>
<proteinExistence type="inferred from homology"/>
<name>A0A814B5V4_9BILA</name>
<dbReference type="Pfam" id="PF00459">
    <property type="entry name" value="Inositol_P"/>
    <property type="match status" value="1"/>
</dbReference>
<dbReference type="GO" id="GO:0046872">
    <property type="term" value="F:metal ion binding"/>
    <property type="evidence" value="ECO:0007669"/>
    <property type="project" value="UniProtKB-KW"/>
</dbReference>
<keyword evidence="7" id="KW-0472">Membrane</keyword>
<dbReference type="GO" id="GO:0000103">
    <property type="term" value="P:sulfate assimilation"/>
    <property type="evidence" value="ECO:0007669"/>
    <property type="project" value="TreeGrafter"/>
</dbReference>
<keyword evidence="5 6" id="KW-0460">Magnesium</keyword>
<keyword evidence="3 6" id="KW-0479">Metal-binding</keyword>
<organism evidence="8 10">
    <name type="scientific">Didymodactylos carnosus</name>
    <dbReference type="NCBI Taxonomy" id="1234261"/>
    <lineage>
        <taxon>Eukaryota</taxon>
        <taxon>Metazoa</taxon>
        <taxon>Spiralia</taxon>
        <taxon>Gnathifera</taxon>
        <taxon>Rotifera</taxon>
        <taxon>Eurotatoria</taxon>
        <taxon>Bdelloidea</taxon>
        <taxon>Philodinida</taxon>
        <taxon>Philodinidae</taxon>
        <taxon>Didymodactylos</taxon>
    </lineage>
</organism>
<keyword evidence="4" id="KW-0378">Hydrolase</keyword>
<reference evidence="8" key="1">
    <citation type="submission" date="2021-02" db="EMBL/GenBank/DDBJ databases">
        <authorList>
            <person name="Nowell W R."/>
        </authorList>
    </citation>
    <scope>NUCLEOTIDE SEQUENCE</scope>
</reference>
<dbReference type="InterPro" id="IPR000760">
    <property type="entry name" value="Inositol_monophosphatase-like"/>
</dbReference>
<feature type="binding site" evidence="6">
    <location>
        <position position="39"/>
    </location>
    <ligand>
        <name>Mg(2+)</name>
        <dbReference type="ChEBI" id="CHEBI:18420"/>
        <label>1</label>
        <note>catalytic</note>
    </ligand>
</feature>
<evidence type="ECO:0000313" key="10">
    <source>
        <dbReference type="Proteomes" id="UP000663829"/>
    </source>
</evidence>
<evidence type="ECO:0000256" key="2">
    <source>
        <dbReference type="ARBA" id="ARBA00009759"/>
    </source>
</evidence>
<dbReference type="EMBL" id="CAJOBC010001858">
    <property type="protein sequence ID" value="CAF3702630.1"/>
    <property type="molecule type" value="Genomic_DNA"/>
</dbReference>